<dbReference type="Gene3D" id="2.60.120.260">
    <property type="entry name" value="Galactose-binding domain-like"/>
    <property type="match status" value="1"/>
</dbReference>
<dbReference type="EMBL" id="JBANRG010000034">
    <property type="protein sequence ID" value="KAK7450102.1"/>
    <property type="molecule type" value="Genomic_DNA"/>
</dbReference>
<dbReference type="CDD" id="cd12087">
    <property type="entry name" value="TM_EGFR-like"/>
    <property type="match status" value="1"/>
</dbReference>
<protein>
    <submittedName>
        <fullName evidence="2">Uncharacterized protein</fullName>
    </submittedName>
</protein>
<name>A0ABR1J9K8_9AGAR</name>
<sequence>MTIDYAVVTATNTTDLGGKTILVDDDNSEIIWSGNWERQINHEFWMIGLQHVPEEGRTDDVKFHFSQRSILAMPHGNGTHKSNTTDDSFMFKFAGTSITVSGINPSLEGGGSSGALTMTFDLDGNTTSQTYFTQGSNEGMHYIYYQNDPIPEGNHTLIVTIQHASGDISAYIDYITYKPSFSTLTDKPVFQDIPDPNGTTTSNIPISSSKNTPATAIIVGATVGGILVLGGMIAVGLWLLRKKQQKRKLHINSRRSDNS</sequence>
<accession>A0ABR1J9K8</accession>
<keyword evidence="1" id="KW-0472">Membrane</keyword>
<keyword evidence="1" id="KW-0812">Transmembrane</keyword>
<keyword evidence="3" id="KW-1185">Reference proteome</keyword>
<proteinExistence type="predicted"/>
<gene>
    <name evidence="2" type="ORF">VKT23_012984</name>
</gene>
<organism evidence="2 3">
    <name type="scientific">Marasmiellus scandens</name>
    <dbReference type="NCBI Taxonomy" id="2682957"/>
    <lineage>
        <taxon>Eukaryota</taxon>
        <taxon>Fungi</taxon>
        <taxon>Dikarya</taxon>
        <taxon>Basidiomycota</taxon>
        <taxon>Agaricomycotina</taxon>
        <taxon>Agaricomycetes</taxon>
        <taxon>Agaricomycetidae</taxon>
        <taxon>Agaricales</taxon>
        <taxon>Marasmiineae</taxon>
        <taxon>Omphalotaceae</taxon>
        <taxon>Marasmiellus</taxon>
    </lineage>
</organism>
<keyword evidence="1" id="KW-1133">Transmembrane helix</keyword>
<dbReference type="Proteomes" id="UP001498398">
    <property type="component" value="Unassembled WGS sequence"/>
</dbReference>
<comment type="caution">
    <text evidence="2">The sequence shown here is derived from an EMBL/GenBank/DDBJ whole genome shotgun (WGS) entry which is preliminary data.</text>
</comment>
<reference evidence="2 3" key="1">
    <citation type="submission" date="2024-01" db="EMBL/GenBank/DDBJ databases">
        <title>A draft genome for the cacao thread blight pathogen Marasmiellus scandens.</title>
        <authorList>
            <person name="Baruah I.K."/>
            <person name="Leung J."/>
            <person name="Bukari Y."/>
            <person name="Amoako-Attah I."/>
            <person name="Meinhardt L.W."/>
            <person name="Bailey B.A."/>
            <person name="Cohen S.P."/>
        </authorList>
    </citation>
    <scope>NUCLEOTIDE SEQUENCE [LARGE SCALE GENOMIC DNA]</scope>
    <source>
        <strain evidence="2 3">GH-19</strain>
    </source>
</reference>
<evidence type="ECO:0000256" key="1">
    <source>
        <dbReference type="SAM" id="Phobius"/>
    </source>
</evidence>
<evidence type="ECO:0000313" key="2">
    <source>
        <dbReference type="EMBL" id="KAK7450102.1"/>
    </source>
</evidence>
<feature type="transmembrane region" description="Helical" evidence="1">
    <location>
        <begin position="216"/>
        <end position="240"/>
    </location>
</feature>
<evidence type="ECO:0000313" key="3">
    <source>
        <dbReference type="Proteomes" id="UP001498398"/>
    </source>
</evidence>